<gene>
    <name evidence="1" type="ORF">BpHYR1_013733</name>
</gene>
<evidence type="ECO:0000313" key="1">
    <source>
        <dbReference type="EMBL" id="RMZ95984.1"/>
    </source>
</evidence>
<sequence length="71" mass="8462">MVSDYFRHLNDKCFSRVVKVLILIKIVEKKLRNFRKFLSDYLETKKFSFFNFNIEVNQQAIALAILTLTSD</sequence>
<dbReference type="EMBL" id="REGN01012316">
    <property type="protein sequence ID" value="RMZ95984.1"/>
    <property type="molecule type" value="Genomic_DNA"/>
</dbReference>
<reference evidence="1 2" key="1">
    <citation type="journal article" date="2018" name="Sci. Rep.">
        <title>Genomic signatures of local adaptation to the degree of environmental predictability in rotifers.</title>
        <authorList>
            <person name="Franch-Gras L."/>
            <person name="Hahn C."/>
            <person name="Garcia-Roger E.M."/>
            <person name="Carmona M.J."/>
            <person name="Serra M."/>
            <person name="Gomez A."/>
        </authorList>
    </citation>
    <scope>NUCLEOTIDE SEQUENCE [LARGE SCALE GENOMIC DNA]</scope>
    <source>
        <strain evidence="1">HYR1</strain>
    </source>
</reference>
<organism evidence="1 2">
    <name type="scientific">Brachionus plicatilis</name>
    <name type="common">Marine rotifer</name>
    <name type="synonym">Brachionus muelleri</name>
    <dbReference type="NCBI Taxonomy" id="10195"/>
    <lineage>
        <taxon>Eukaryota</taxon>
        <taxon>Metazoa</taxon>
        <taxon>Spiralia</taxon>
        <taxon>Gnathifera</taxon>
        <taxon>Rotifera</taxon>
        <taxon>Eurotatoria</taxon>
        <taxon>Monogononta</taxon>
        <taxon>Pseudotrocha</taxon>
        <taxon>Ploima</taxon>
        <taxon>Brachionidae</taxon>
        <taxon>Brachionus</taxon>
    </lineage>
</organism>
<keyword evidence="2" id="KW-1185">Reference proteome</keyword>
<protein>
    <submittedName>
        <fullName evidence="1">Uncharacterized protein</fullName>
    </submittedName>
</protein>
<dbReference type="AlphaFoldDB" id="A0A3M7PB89"/>
<proteinExistence type="predicted"/>
<accession>A0A3M7PB89</accession>
<evidence type="ECO:0000313" key="2">
    <source>
        <dbReference type="Proteomes" id="UP000276133"/>
    </source>
</evidence>
<comment type="caution">
    <text evidence="1">The sequence shown here is derived from an EMBL/GenBank/DDBJ whole genome shotgun (WGS) entry which is preliminary data.</text>
</comment>
<name>A0A3M7PB89_BRAPC</name>
<dbReference type="Proteomes" id="UP000276133">
    <property type="component" value="Unassembled WGS sequence"/>
</dbReference>